<evidence type="ECO:0000256" key="1">
    <source>
        <dbReference type="SAM" id="Phobius"/>
    </source>
</evidence>
<evidence type="ECO:0000313" key="3">
    <source>
        <dbReference type="Proteomes" id="UP000826651"/>
    </source>
</evidence>
<accession>A0ABS7SJG5</accession>
<keyword evidence="1" id="KW-0812">Transmembrane</keyword>
<reference evidence="2 3" key="1">
    <citation type="submission" date="2021-04" db="EMBL/GenBank/DDBJ databases">
        <title>Ruania sp. nov., isolated from sandy soil of mangrove forest.</title>
        <authorList>
            <person name="Ge X."/>
            <person name="Huang R."/>
            <person name="Liu W."/>
        </authorList>
    </citation>
    <scope>NUCLEOTIDE SEQUENCE [LARGE SCALE GENOMIC DNA]</scope>
    <source>
        <strain evidence="2 3">N2-46</strain>
    </source>
</reference>
<keyword evidence="1" id="KW-1133">Transmembrane helix</keyword>
<feature type="transmembrane region" description="Helical" evidence="1">
    <location>
        <begin position="6"/>
        <end position="23"/>
    </location>
</feature>
<dbReference type="RefSeq" id="WP_223411432.1">
    <property type="nucleotide sequence ID" value="NZ_JAGSHT010000028.1"/>
</dbReference>
<feature type="transmembrane region" description="Helical" evidence="1">
    <location>
        <begin position="90"/>
        <end position="111"/>
    </location>
</feature>
<evidence type="ECO:0000313" key="2">
    <source>
        <dbReference type="EMBL" id="MBZ2199433.1"/>
    </source>
</evidence>
<feature type="transmembrane region" description="Helical" evidence="1">
    <location>
        <begin position="145"/>
        <end position="163"/>
    </location>
</feature>
<sequence length="286" mass="30532">MANSLYLVIAVLAVGVVALVLGLRARVSVRDVEWLAGKQAVPAAEAEVYRRYLQRHRRHRIVGASIGAILHVSIGLPYEQRLVLIGAGDVGPLADLFFSVVTGAVIGALSAETYRLRQPRSTVAAASLAPRAPVAPPGVVRAARILTCAVLLWTIGSFCVTGYPGGLHLAAFGTALAIVAEATRYAVTARRRPVRSARAVEVDSRIRAFAGETVSWLQLTAATLVVAWLLAPPQVPDESPWNVLLRVLSVGGLIVSVVLLLRAAPRQRQRPRRRQRAPLVAPVGVS</sequence>
<keyword evidence="1" id="KW-0472">Membrane</keyword>
<feature type="transmembrane region" description="Helical" evidence="1">
    <location>
        <begin position="169"/>
        <end position="187"/>
    </location>
</feature>
<feature type="transmembrane region" description="Helical" evidence="1">
    <location>
        <begin position="61"/>
        <end position="78"/>
    </location>
</feature>
<gene>
    <name evidence="2" type="ORF">KCQ71_25040</name>
</gene>
<dbReference type="Proteomes" id="UP000826651">
    <property type="component" value="Unassembled WGS sequence"/>
</dbReference>
<proteinExistence type="predicted"/>
<protein>
    <submittedName>
        <fullName evidence="2">Uncharacterized protein</fullName>
    </submittedName>
</protein>
<keyword evidence="3" id="KW-1185">Reference proteome</keyword>
<dbReference type="EMBL" id="JAGSHT010000028">
    <property type="protein sequence ID" value="MBZ2199433.1"/>
    <property type="molecule type" value="Genomic_DNA"/>
</dbReference>
<feature type="transmembrane region" description="Helical" evidence="1">
    <location>
        <begin position="243"/>
        <end position="264"/>
    </location>
</feature>
<name>A0ABS7SJG5_9MICO</name>
<feature type="transmembrane region" description="Helical" evidence="1">
    <location>
        <begin position="208"/>
        <end position="231"/>
    </location>
</feature>
<comment type="caution">
    <text evidence="2">The sequence shown here is derived from an EMBL/GenBank/DDBJ whole genome shotgun (WGS) entry which is preliminary data.</text>
</comment>
<organism evidence="2 3">
    <name type="scientific">Occultella gossypii</name>
    <dbReference type="NCBI Taxonomy" id="2800820"/>
    <lineage>
        <taxon>Bacteria</taxon>
        <taxon>Bacillati</taxon>
        <taxon>Actinomycetota</taxon>
        <taxon>Actinomycetes</taxon>
        <taxon>Micrococcales</taxon>
        <taxon>Ruaniaceae</taxon>
        <taxon>Occultella</taxon>
    </lineage>
</organism>